<dbReference type="Pfam" id="PF20979">
    <property type="entry name" value="Arginosuc_syn_C"/>
    <property type="match status" value="1"/>
</dbReference>
<feature type="binding site" evidence="9">
    <location>
        <position position="127"/>
    </location>
    <ligand>
        <name>L-citrulline</name>
        <dbReference type="ChEBI" id="CHEBI:57743"/>
    </ligand>
</feature>
<dbReference type="CDD" id="cd01999">
    <property type="entry name" value="ASS"/>
    <property type="match status" value="1"/>
</dbReference>
<dbReference type="Gene3D" id="3.90.1260.10">
    <property type="entry name" value="Argininosuccinate synthetase, chain A, domain 2"/>
    <property type="match status" value="1"/>
</dbReference>
<dbReference type="GO" id="GO:0000053">
    <property type="term" value="P:argininosuccinate metabolic process"/>
    <property type="evidence" value="ECO:0007669"/>
    <property type="project" value="TreeGrafter"/>
</dbReference>
<feature type="binding site" evidence="9">
    <location>
        <position position="123"/>
    </location>
    <ligand>
        <name>L-aspartate</name>
        <dbReference type="ChEBI" id="CHEBI:29991"/>
    </ligand>
</feature>
<accession>A0A7G5BXF8</accession>
<evidence type="ECO:0000256" key="2">
    <source>
        <dbReference type="ARBA" id="ARBA00011881"/>
    </source>
</evidence>
<feature type="binding site" evidence="9">
    <location>
        <position position="123"/>
    </location>
    <ligand>
        <name>L-citrulline</name>
        <dbReference type="ChEBI" id="CHEBI:57743"/>
    </ligand>
</feature>
<evidence type="ECO:0000256" key="8">
    <source>
        <dbReference type="ARBA" id="ARBA00022840"/>
    </source>
</evidence>
<evidence type="ECO:0000256" key="7">
    <source>
        <dbReference type="ARBA" id="ARBA00022741"/>
    </source>
</evidence>
<feature type="binding site" evidence="9">
    <location>
        <position position="117"/>
    </location>
    <ligand>
        <name>ATP</name>
        <dbReference type="ChEBI" id="CHEBI:30616"/>
    </ligand>
</feature>
<feature type="binding site" evidence="9">
    <location>
        <position position="119"/>
    </location>
    <ligand>
        <name>L-aspartate</name>
        <dbReference type="ChEBI" id="CHEBI:29991"/>
    </ligand>
</feature>
<dbReference type="NCBIfam" id="TIGR00032">
    <property type="entry name" value="argG"/>
    <property type="match status" value="1"/>
</dbReference>
<dbReference type="InterPro" id="IPR001518">
    <property type="entry name" value="Arginosuc_synth"/>
</dbReference>
<name>A0A7G5BXF8_9BACL</name>
<dbReference type="GO" id="GO:0004055">
    <property type="term" value="F:argininosuccinate synthase activity"/>
    <property type="evidence" value="ECO:0007669"/>
    <property type="project" value="UniProtKB-UniRule"/>
</dbReference>
<comment type="subunit">
    <text evidence="2 9">Homotetramer.</text>
</comment>
<dbReference type="FunFam" id="3.40.50.620:FF:000019">
    <property type="entry name" value="Argininosuccinate synthase"/>
    <property type="match status" value="1"/>
</dbReference>
<dbReference type="InterPro" id="IPR048267">
    <property type="entry name" value="Arginosuc_syn_N"/>
</dbReference>
<dbReference type="PROSITE" id="PS00564">
    <property type="entry name" value="ARGININOSUCCIN_SYN_1"/>
    <property type="match status" value="1"/>
</dbReference>
<comment type="pathway">
    <text evidence="1 9">Amino-acid biosynthesis; L-arginine biosynthesis; L-arginine from L-ornithine and carbamoyl phosphate: step 2/3.</text>
</comment>
<keyword evidence="13" id="KW-1185">Reference proteome</keyword>
<feature type="binding site" evidence="9">
    <location>
        <position position="180"/>
    </location>
    <ligand>
        <name>L-citrulline</name>
        <dbReference type="ChEBI" id="CHEBI:57743"/>
    </ligand>
</feature>
<dbReference type="InterPro" id="IPR018223">
    <property type="entry name" value="Arginosuc_synth_CS"/>
</dbReference>
<keyword evidence="4 9" id="KW-0055">Arginine biosynthesis</keyword>
<feature type="binding site" evidence="9">
    <location>
        <position position="87"/>
    </location>
    <ligand>
        <name>L-citrulline</name>
        <dbReference type="ChEBI" id="CHEBI:57743"/>
    </ligand>
</feature>
<gene>
    <name evidence="9" type="primary">argG</name>
    <name evidence="12" type="ORF">FPL14_10955</name>
</gene>
<evidence type="ECO:0000313" key="12">
    <source>
        <dbReference type="EMBL" id="QMV41642.1"/>
    </source>
</evidence>
<protein>
    <recommendedName>
        <fullName evidence="3 9">Argininosuccinate synthase</fullName>
        <ecNumber evidence="3 9">6.3.4.5</ecNumber>
    </recommendedName>
    <alternativeName>
        <fullName evidence="9">Citrulline--aspartate ligase</fullName>
    </alternativeName>
</protein>
<comment type="similarity">
    <text evidence="9">Belongs to the argininosuccinate synthase family. Type 1 subfamily.</text>
</comment>
<evidence type="ECO:0000313" key="13">
    <source>
        <dbReference type="Proteomes" id="UP000515679"/>
    </source>
</evidence>
<evidence type="ECO:0000256" key="9">
    <source>
        <dbReference type="HAMAP-Rule" id="MF_00005"/>
    </source>
</evidence>
<dbReference type="GO" id="GO:0000050">
    <property type="term" value="P:urea cycle"/>
    <property type="evidence" value="ECO:0007669"/>
    <property type="project" value="TreeGrafter"/>
</dbReference>
<dbReference type="PANTHER" id="PTHR11587">
    <property type="entry name" value="ARGININOSUCCINATE SYNTHASE"/>
    <property type="match status" value="1"/>
</dbReference>
<dbReference type="InterPro" id="IPR048268">
    <property type="entry name" value="Arginosuc_syn_C"/>
</dbReference>
<comment type="catalytic activity">
    <reaction evidence="9">
        <text>L-citrulline + L-aspartate + ATP = 2-(N(omega)-L-arginino)succinate + AMP + diphosphate + H(+)</text>
        <dbReference type="Rhea" id="RHEA:10932"/>
        <dbReference type="ChEBI" id="CHEBI:15378"/>
        <dbReference type="ChEBI" id="CHEBI:29991"/>
        <dbReference type="ChEBI" id="CHEBI:30616"/>
        <dbReference type="ChEBI" id="CHEBI:33019"/>
        <dbReference type="ChEBI" id="CHEBI:57472"/>
        <dbReference type="ChEBI" id="CHEBI:57743"/>
        <dbReference type="ChEBI" id="CHEBI:456215"/>
        <dbReference type="EC" id="6.3.4.5"/>
    </reaction>
</comment>
<feature type="binding site" evidence="9">
    <location>
        <position position="189"/>
    </location>
    <ligand>
        <name>L-citrulline</name>
        <dbReference type="ChEBI" id="CHEBI:57743"/>
    </ligand>
</feature>
<dbReference type="InterPro" id="IPR023434">
    <property type="entry name" value="Arginosuc_synth_type_1_subfam"/>
</dbReference>
<keyword evidence="7 9" id="KW-0547">Nucleotide-binding</keyword>
<evidence type="ECO:0000256" key="1">
    <source>
        <dbReference type="ARBA" id="ARBA00004967"/>
    </source>
</evidence>
<dbReference type="Gene3D" id="3.40.50.620">
    <property type="entry name" value="HUPs"/>
    <property type="match status" value="1"/>
</dbReference>
<dbReference type="UniPathway" id="UPA00068">
    <property type="reaction ID" value="UER00113"/>
</dbReference>
<dbReference type="PANTHER" id="PTHR11587:SF2">
    <property type="entry name" value="ARGININOSUCCINATE SYNTHASE"/>
    <property type="match status" value="1"/>
</dbReference>
<dbReference type="InterPro" id="IPR024074">
    <property type="entry name" value="AS_cat/multimer_dom_body"/>
</dbReference>
<organism evidence="12 13">
    <name type="scientific">Cohnella cholangitidis</name>
    <dbReference type="NCBI Taxonomy" id="2598458"/>
    <lineage>
        <taxon>Bacteria</taxon>
        <taxon>Bacillati</taxon>
        <taxon>Bacillota</taxon>
        <taxon>Bacilli</taxon>
        <taxon>Bacillales</taxon>
        <taxon>Paenibacillaceae</taxon>
        <taxon>Cohnella</taxon>
    </lineage>
</organism>
<keyword evidence="6 9" id="KW-0028">Amino-acid biosynthesis</keyword>
<dbReference type="EC" id="6.3.4.5" evidence="3 9"/>
<dbReference type="GO" id="GO:0005524">
    <property type="term" value="F:ATP binding"/>
    <property type="evidence" value="ECO:0007669"/>
    <property type="project" value="UniProtKB-UniRule"/>
</dbReference>
<dbReference type="RefSeq" id="WP_182302982.1">
    <property type="nucleotide sequence ID" value="NZ_CP041969.1"/>
</dbReference>
<evidence type="ECO:0000256" key="5">
    <source>
        <dbReference type="ARBA" id="ARBA00022598"/>
    </source>
</evidence>
<feature type="domain" description="Arginosuccinate synthase C-terminal" evidence="11">
    <location>
        <begin position="179"/>
        <end position="402"/>
    </location>
</feature>
<dbReference type="GO" id="GO:0006526">
    <property type="term" value="P:L-arginine biosynthetic process"/>
    <property type="evidence" value="ECO:0007669"/>
    <property type="project" value="UniProtKB-UniRule"/>
</dbReference>
<proteinExistence type="inferred from homology"/>
<evidence type="ECO:0000259" key="11">
    <source>
        <dbReference type="Pfam" id="PF20979"/>
    </source>
</evidence>
<dbReference type="PROSITE" id="PS00565">
    <property type="entry name" value="ARGININOSUCCIN_SYN_2"/>
    <property type="match status" value="1"/>
</dbReference>
<keyword evidence="9" id="KW-0963">Cytoplasm</keyword>
<dbReference type="SUPFAM" id="SSF69864">
    <property type="entry name" value="Argininosuccinate synthetase, C-terminal domain"/>
    <property type="match status" value="1"/>
</dbReference>
<dbReference type="Pfam" id="PF00764">
    <property type="entry name" value="Arginosuc_synth"/>
    <property type="match status" value="1"/>
</dbReference>
<feature type="binding site" evidence="9">
    <location>
        <position position="124"/>
    </location>
    <ligand>
        <name>L-aspartate</name>
        <dbReference type="ChEBI" id="CHEBI:29991"/>
    </ligand>
</feature>
<dbReference type="InterPro" id="IPR014729">
    <property type="entry name" value="Rossmann-like_a/b/a_fold"/>
</dbReference>
<dbReference type="KEGG" id="cchl:FPL14_10955"/>
<feature type="domain" description="Arginosuccinate synthase-like N-terminal" evidence="10">
    <location>
        <begin position="5"/>
        <end position="170"/>
    </location>
</feature>
<feature type="binding site" evidence="9">
    <location>
        <position position="281"/>
    </location>
    <ligand>
        <name>L-citrulline</name>
        <dbReference type="ChEBI" id="CHEBI:57743"/>
    </ligand>
</feature>
<dbReference type="EMBL" id="CP041969">
    <property type="protein sequence ID" value="QMV41642.1"/>
    <property type="molecule type" value="Genomic_DNA"/>
</dbReference>
<dbReference type="SUPFAM" id="SSF52402">
    <property type="entry name" value="Adenine nucleotide alpha hydrolases-like"/>
    <property type="match status" value="1"/>
</dbReference>
<evidence type="ECO:0000256" key="3">
    <source>
        <dbReference type="ARBA" id="ARBA00012286"/>
    </source>
</evidence>
<feature type="binding site" evidence="9">
    <location>
        <position position="36"/>
    </location>
    <ligand>
        <name>ATP</name>
        <dbReference type="ChEBI" id="CHEBI:30616"/>
    </ligand>
</feature>
<feature type="binding site" evidence="9">
    <location>
        <position position="269"/>
    </location>
    <ligand>
        <name>L-citrulline</name>
        <dbReference type="ChEBI" id="CHEBI:57743"/>
    </ligand>
</feature>
<dbReference type="HAMAP" id="MF_00005">
    <property type="entry name" value="Arg_succ_synth_type1"/>
    <property type="match status" value="1"/>
</dbReference>
<sequence length="413" mass="45114">MAKNKIVLAYSGGLDTSVILTWLKETYDAEIITFTADIGQKDELDGLEEKALKTGASKVYIDDLRDEFAKDFIYPMFQAGALYEGQYLLGTSIARPLIAKRMVEIAIAEGATAIAHGATGKGNDQVRFELTAAALTPNIEVIAPWRLEAFREAFPGRAEMIAYAEKHGIPVTASASKPYSTDRNLLHISFESGMLEDPWFDSSAAEVEDMYVLSVSPEKAPDQAEYIELDFEGGNCVAVNGEKLSPLAVMEKLNEIGGKHGVGRVDMVENRFVGMKSRGVYETPGGSILFTAHRKMESLTMDRDVMHLRDSLISKYSSLVYNGFWFAPERIAIQALVNESQKNVTGTVRLKLYKGNIMAAGLKSPVSLYNPHIATMEADPTQAYDQGDATGFIRLNALRLKVSSGVTGASGIN</sequence>
<keyword evidence="8 9" id="KW-0067">ATP-binding</keyword>
<keyword evidence="5 9" id="KW-0436">Ligase</keyword>
<dbReference type="NCBIfam" id="NF001770">
    <property type="entry name" value="PRK00509.1"/>
    <property type="match status" value="1"/>
</dbReference>
<dbReference type="AlphaFoldDB" id="A0A7G5BXF8"/>
<evidence type="ECO:0000259" key="10">
    <source>
        <dbReference type="Pfam" id="PF00764"/>
    </source>
</evidence>
<evidence type="ECO:0000256" key="4">
    <source>
        <dbReference type="ARBA" id="ARBA00022571"/>
    </source>
</evidence>
<feature type="binding site" evidence="9">
    <location>
        <begin position="9"/>
        <end position="17"/>
    </location>
    <ligand>
        <name>ATP</name>
        <dbReference type="ChEBI" id="CHEBI:30616"/>
    </ligand>
</feature>
<evidence type="ECO:0000256" key="6">
    <source>
        <dbReference type="ARBA" id="ARBA00022605"/>
    </source>
</evidence>
<dbReference type="GO" id="GO:0005737">
    <property type="term" value="C:cytoplasm"/>
    <property type="evidence" value="ECO:0007669"/>
    <property type="project" value="UniProtKB-SubCell"/>
</dbReference>
<dbReference type="Proteomes" id="UP000515679">
    <property type="component" value="Chromosome"/>
</dbReference>
<feature type="binding site" evidence="9">
    <location>
        <position position="92"/>
    </location>
    <ligand>
        <name>L-citrulline</name>
        <dbReference type="ChEBI" id="CHEBI:57743"/>
    </ligand>
</feature>
<reference evidence="12 13" key="1">
    <citation type="submission" date="2019-07" db="EMBL/GenBank/DDBJ databases">
        <authorList>
            <person name="Kim J.K."/>
            <person name="Cheong H.-M."/>
            <person name="Choi Y."/>
            <person name="Hwang K.J."/>
            <person name="Lee S."/>
            <person name="Choi C."/>
        </authorList>
    </citation>
    <scope>NUCLEOTIDE SEQUENCE [LARGE SCALE GENOMIC DNA]</scope>
    <source>
        <strain evidence="12 13">KS 22</strain>
    </source>
</reference>
<comment type="subcellular location">
    <subcellularLocation>
        <location evidence="9">Cytoplasm</location>
    </subcellularLocation>
</comment>
<dbReference type="FunFam" id="3.90.1260.10:FF:000007">
    <property type="entry name" value="Argininosuccinate synthase"/>
    <property type="match status" value="1"/>
</dbReference>